<dbReference type="HOGENOM" id="CLU_2594361_0_0_1"/>
<keyword evidence="2" id="KW-1185">Reference proteome</keyword>
<dbReference type="AlphaFoldDB" id="K4ANB0"/>
<dbReference type="Proteomes" id="UP000004995">
    <property type="component" value="Unassembled WGS sequence"/>
</dbReference>
<evidence type="ECO:0000313" key="1">
    <source>
        <dbReference type="EnsemblPlants" id="KQK89504"/>
    </source>
</evidence>
<dbReference type="InParanoid" id="K4ANB0"/>
<reference evidence="1" key="2">
    <citation type="submission" date="2018-08" db="UniProtKB">
        <authorList>
            <consortium name="EnsemblPlants"/>
        </authorList>
    </citation>
    <scope>IDENTIFICATION</scope>
    <source>
        <strain evidence="1">Yugu1</strain>
    </source>
</reference>
<name>K4ANB0_SETIT</name>
<evidence type="ECO:0000313" key="2">
    <source>
        <dbReference type="Proteomes" id="UP000004995"/>
    </source>
</evidence>
<dbReference type="ExpressionAtlas" id="K4ANB0">
    <property type="expression patterns" value="baseline"/>
</dbReference>
<proteinExistence type="predicted"/>
<protein>
    <submittedName>
        <fullName evidence="1">Uncharacterized protein</fullName>
    </submittedName>
</protein>
<organism evidence="1 2">
    <name type="scientific">Setaria italica</name>
    <name type="common">Foxtail millet</name>
    <name type="synonym">Panicum italicum</name>
    <dbReference type="NCBI Taxonomy" id="4555"/>
    <lineage>
        <taxon>Eukaryota</taxon>
        <taxon>Viridiplantae</taxon>
        <taxon>Streptophyta</taxon>
        <taxon>Embryophyta</taxon>
        <taxon>Tracheophyta</taxon>
        <taxon>Spermatophyta</taxon>
        <taxon>Magnoliopsida</taxon>
        <taxon>Liliopsida</taxon>
        <taxon>Poales</taxon>
        <taxon>Poaceae</taxon>
        <taxon>PACMAD clade</taxon>
        <taxon>Panicoideae</taxon>
        <taxon>Panicodae</taxon>
        <taxon>Paniceae</taxon>
        <taxon>Cenchrinae</taxon>
        <taxon>Setaria</taxon>
    </lineage>
</organism>
<dbReference type="EMBL" id="AGNK02005735">
    <property type="status" value="NOT_ANNOTATED_CDS"/>
    <property type="molecule type" value="Genomic_DNA"/>
</dbReference>
<sequence>MLLEPRSVLLGISRQLFCTAVAETKNTVPAECTTNKTQVTILELSKASCYYKLIESFYDPSIYCSIRYMLLPDLKIINRL</sequence>
<reference evidence="2" key="1">
    <citation type="journal article" date="2012" name="Nat. Biotechnol.">
        <title>Reference genome sequence of the model plant Setaria.</title>
        <authorList>
            <person name="Bennetzen J.L."/>
            <person name="Schmutz J."/>
            <person name="Wang H."/>
            <person name="Percifield R."/>
            <person name="Hawkins J."/>
            <person name="Pontaroli A.C."/>
            <person name="Estep M."/>
            <person name="Feng L."/>
            <person name="Vaughn J.N."/>
            <person name="Grimwood J."/>
            <person name="Jenkins J."/>
            <person name="Barry K."/>
            <person name="Lindquist E."/>
            <person name="Hellsten U."/>
            <person name="Deshpande S."/>
            <person name="Wang X."/>
            <person name="Wu X."/>
            <person name="Mitros T."/>
            <person name="Triplett J."/>
            <person name="Yang X."/>
            <person name="Ye C.Y."/>
            <person name="Mauro-Herrera M."/>
            <person name="Wang L."/>
            <person name="Li P."/>
            <person name="Sharma M."/>
            <person name="Sharma R."/>
            <person name="Ronald P.C."/>
            <person name="Panaud O."/>
            <person name="Kellogg E.A."/>
            <person name="Brutnell T.P."/>
            <person name="Doust A.N."/>
            <person name="Tuskan G.A."/>
            <person name="Rokhsar D."/>
            <person name="Devos K.M."/>
        </authorList>
    </citation>
    <scope>NUCLEOTIDE SEQUENCE [LARGE SCALE GENOMIC DNA]</scope>
    <source>
        <strain evidence="2">cv. Yugu1</strain>
    </source>
</reference>
<accession>K4ANB0</accession>
<dbReference type="Gramene" id="KQK89504">
    <property type="protein sequence ID" value="KQK89504"/>
    <property type="gene ID" value="SETIT_040407mg"/>
</dbReference>
<dbReference type="EnsemblPlants" id="KQK89504">
    <property type="protein sequence ID" value="KQK89504"/>
    <property type="gene ID" value="SETIT_040407mg"/>
</dbReference>